<keyword evidence="1" id="KW-0812">Transmembrane</keyword>
<sequence>MNITAYIIFGLLVLAIFMLYKKTDFLNFKGLFNRKRRLESFKYNSKKPVNLTIDQEFNSRKINKQKEIDRILDKISRSGIKSISNTEREFLDKYSNEN</sequence>
<name>A0A8D9C913_9VIRU</name>
<evidence type="ECO:0000259" key="2">
    <source>
        <dbReference type="Pfam" id="PF20216"/>
    </source>
</evidence>
<organism evidence="3">
    <name type="scientific">uncultured marine phage</name>
    <dbReference type="NCBI Taxonomy" id="707152"/>
    <lineage>
        <taxon>Viruses</taxon>
        <taxon>environmental samples</taxon>
    </lineage>
</organism>
<reference evidence="3" key="1">
    <citation type="submission" date="2021-06" db="EMBL/GenBank/DDBJ databases">
        <authorList>
            <person name="Gannon L."/>
            <person name="Redgwell R T."/>
            <person name="Michniewski S."/>
            <person name="Harrison D C."/>
            <person name="Millard A."/>
        </authorList>
    </citation>
    <scope>NUCLEOTIDE SEQUENCE</scope>
</reference>
<keyword evidence="1" id="KW-0472">Membrane</keyword>
<dbReference type="Pfam" id="PF20216">
    <property type="entry name" value="DUF6576"/>
    <property type="match status" value="1"/>
</dbReference>
<evidence type="ECO:0000313" key="3">
    <source>
        <dbReference type="EMBL" id="CAG7580625.1"/>
    </source>
</evidence>
<feature type="transmembrane region" description="Helical" evidence="1">
    <location>
        <begin position="6"/>
        <end position="28"/>
    </location>
</feature>
<keyword evidence="1" id="KW-1133">Transmembrane helix</keyword>
<gene>
    <name evidence="3" type="ORF">SLAVMIC_00501</name>
</gene>
<proteinExistence type="predicted"/>
<dbReference type="EMBL" id="OU342829">
    <property type="protein sequence ID" value="CAG7580625.1"/>
    <property type="molecule type" value="Genomic_DNA"/>
</dbReference>
<protein>
    <recommendedName>
        <fullName evidence="2">DUF6576 domain-containing protein</fullName>
    </recommendedName>
</protein>
<dbReference type="InterPro" id="IPR046483">
    <property type="entry name" value="DUF6576"/>
</dbReference>
<accession>A0A8D9C913</accession>
<evidence type="ECO:0000256" key="1">
    <source>
        <dbReference type="SAM" id="Phobius"/>
    </source>
</evidence>
<feature type="domain" description="DUF6576" evidence="2">
    <location>
        <begin position="52"/>
        <end position="96"/>
    </location>
</feature>